<feature type="region of interest" description="Disordered" evidence="1">
    <location>
        <begin position="195"/>
        <end position="215"/>
    </location>
</feature>
<dbReference type="EMBL" id="JALJOS010000012">
    <property type="protein sequence ID" value="KAK9832282.1"/>
    <property type="molecule type" value="Genomic_DNA"/>
</dbReference>
<evidence type="ECO:0000313" key="2">
    <source>
        <dbReference type="EMBL" id="KAK9832282.1"/>
    </source>
</evidence>
<sequence>MLSSKGCLSPSLCHQLPASRQTSSRSRVTSVCRAQLQEQGQRSCNSRGGPEFSRRTQLLGLNVGVLAALVDLSGERPTDLGVKDYGSLKSLGLCSSKTSCISTSEEANLESKSYVAPWSYNPIPGRGRKKPVPQSQGMQELVDTVTSTSPDNYSATVIQQSDDYLYVEYKSAFLGKVDDVEFWFPQDKAKDGIVEYRSASRQGKDGGKSDSNRKRIKELRKELQKKGWASTALG</sequence>
<proteinExistence type="predicted"/>
<organism evidence="2 3">
    <name type="scientific">Apatococcus lobatus</name>
    <dbReference type="NCBI Taxonomy" id="904363"/>
    <lineage>
        <taxon>Eukaryota</taxon>
        <taxon>Viridiplantae</taxon>
        <taxon>Chlorophyta</taxon>
        <taxon>core chlorophytes</taxon>
        <taxon>Trebouxiophyceae</taxon>
        <taxon>Chlorellales</taxon>
        <taxon>Chlorellaceae</taxon>
        <taxon>Apatococcus</taxon>
    </lineage>
</organism>
<name>A0AAW1REI9_9CHLO</name>
<keyword evidence="3" id="KW-1185">Reference proteome</keyword>
<dbReference type="PANTHER" id="PTHR34801:SF2">
    <property type="entry name" value="EXPRESSED PROTEIN"/>
    <property type="match status" value="1"/>
</dbReference>
<gene>
    <name evidence="2" type="ORF">WJX74_005330</name>
</gene>
<comment type="caution">
    <text evidence="2">The sequence shown here is derived from an EMBL/GenBank/DDBJ whole genome shotgun (WGS) entry which is preliminary data.</text>
</comment>
<dbReference type="InterPro" id="IPR010865">
    <property type="entry name" value="DUF1499"/>
</dbReference>
<accession>A0AAW1REI9</accession>
<reference evidence="2 3" key="1">
    <citation type="journal article" date="2024" name="Nat. Commun.">
        <title>Phylogenomics reveals the evolutionary origins of lichenization in chlorophyte algae.</title>
        <authorList>
            <person name="Puginier C."/>
            <person name="Libourel C."/>
            <person name="Otte J."/>
            <person name="Skaloud P."/>
            <person name="Haon M."/>
            <person name="Grisel S."/>
            <person name="Petersen M."/>
            <person name="Berrin J.G."/>
            <person name="Delaux P.M."/>
            <person name="Dal Grande F."/>
            <person name="Keller J."/>
        </authorList>
    </citation>
    <scope>NUCLEOTIDE SEQUENCE [LARGE SCALE GENOMIC DNA]</scope>
    <source>
        <strain evidence="2 3">SAG 2145</strain>
    </source>
</reference>
<evidence type="ECO:0000313" key="3">
    <source>
        <dbReference type="Proteomes" id="UP001438707"/>
    </source>
</evidence>
<protein>
    <submittedName>
        <fullName evidence="2">Uncharacterized protein</fullName>
    </submittedName>
</protein>
<feature type="compositionally biased region" description="Basic and acidic residues" evidence="1">
    <location>
        <begin position="202"/>
        <end position="215"/>
    </location>
</feature>
<dbReference type="AlphaFoldDB" id="A0AAW1REI9"/>
<dbReference type="PANTHER" id="PTHR34801">
    <property type="entry name" value="EXPRESSED PROTEIN"/>
    <property type="match status" value="1"/>
</dbReference>
<dbReference type="Proteomes" id="UP001438707">
    <property type="component" value="Unassembled WGS sequence"/>
</dbReference>
<evidence type="ECO:0000256" key="1">
    <source>
        <dbReference type="SAM" id="MobiDB-lite"/>
    </source>
</evidence>
<dbReference type="Pfam" id="PF07386">
    <property type="entry name" value="DUF1499"/>
    <property type="match status" value="1"/>
</dbReference>